<organism evidence="23 24">
    <name type="scientific">Tichodroma muraria</name>
    <dbReference type="NCBI Taxonomy" id="237442"/>
    <lineage>
        <taxon>Eukaryota</taxon>
        <taxon>Metazoa</taxon>
        <taxon>Chordata</taxon>
        <taxon>Craniata</taxon>
        <taxon>Vertebrata</taxon>
        <taxon>Euteleostomi</taxon>
        <taxon>Archelosauria</taxon>
        <taxon>Archosauria</taxon>
        <taxon>Dinosauria</taxon>
        <taxon>Saurischia</taxon>
        <taxon>Theropoda</taxon>
        <taxon>Coelurosauria</taxon>
        <taxon>Aves</taxon>
        <taxon>Neognathae</taxon>
        <taxon>Neoaves</taxon>
        <taxon>Telluraves</taxon>
        <taxon>Australaves</taxon>
        <taxon>Passeriformes</taxon>
        <taxon>Sittidae</taxon>
        <taxon>Tichodroma</taxon>
    </lineage>
</organism>
<comment type="pathway">
    <text evidence="2">Lipid metabolism; fatty acid beta-oxidation.</text>
</comment>
<dbReference type="GO" id="GO:0009437">
    <property type="term" value="P:carnitine metabolic process"/>
    <property type="evidence" value="ECO:0007669"/>
    <property type="project" value="TreeGrafter"/>
</dbReference>
<evidence type="ECO:0000313" key="23">
    <source>
        <dbReference type="EMBL" id="NWH96970.1"/>
    </source>
</evidence>
<comment type="similarity">
    <text evidence="3">Belongs to the carnitine/choline acetyltransferase family.</text>
</comment>
<comment type="caution">
    <text evidence="23">The sequence shown here is derived from an EMBL/GenBank/DDBJ whole genome shotgun (WGS) entry which is preliminary data.</text>
</comment>
<dbReference type="GO" id="GO:0006635">
    <property type="term" value="P:fatty acid beta-oxidation"/>
    <property type="evidence" value="ECO:0007669"/>
    <property type="project" value="UniProtKB-UniPathway"/>
</dbReference>
<keyword evidence="13" id="KW-0472">Membrane</keyword>
<keyword evidence="14" id="KW-0012">Acyltransferase</keyword>
<feature type="domain" description="Choline/carnitine acyltransferase" evidence="21">
    <location>
        <begin position="198"/>
        <end position="261"/>
    </location>
</feature>
<dbReference type="Pfam" id="PF16484">
    <property type="entry name" value="CPT_N"/>
    <property type="match status" value="1"/>
</dbReference>
<keyword evidence="9" id="KW-0276">Fatty acid metabolism</keyword>
<evidence type="ECO:0000256" key="5">
    <source>
        <dbReference type="ARBA" id="ARBA00022448"/>
    </source>
</evidence>
<evidence type="ECO:0000256" key="10">
    <source>
        <dbReference type="ARBA" id="ARBA00022989"/>
    </source>
</evidence>
<dbReference type="Proteomes" id="UP000629438">
    <property type="component" value="Unassembled WGS sequence"/>
</dbReference>
<name>A0A850YTM9_9PASS</name>
<feature type="domain" description="Carnitine O-palmitoyltransferase N-terminal" evidence="22">
    <location>
        <begin position="1"/>
        <end position="47"/>
    </location>
</feature>
<evidence type="ECO:0000256" key="17">
    <source>
        <dbReference type="ARBA" id="ARBA00042959"/>
    </source>
</evidence>
<dbReference type="OrthoDB" id="240216at2759"/>
<keyword evidence="24" id="KW-1185">Reference proteome</keyword>
<dbReference type="InterPro" id="IPR000542">
    <property type="entry name" value="Carn_acyl_trans"/>
</dbReference>
<dbReference type="Gene3D" id="1.10.275.20">
    <property type="entry name" value="Choline/Carnitine o-acyltransferase"/>
    <property type="match status" value="1"/>
</dbReference>
<comment type="function">
    <text evidence="18">Catalyzes the transfer of the acyl group of long-chain fatty acid-CoA conjugates onto carnitine, an essential step for the mitochondrial uptake of long-chain fatty acids and their subsequent beta-oxidation in the mitochondrion.</text>
</comment>
<dbReference type="InterPro" id="IPR039551">
    <property type="entry name" value="Cho/carn_acyl_trans"/>
</dbReference>
<evidence type="ECO:0000256" key="18">
    <source>
        <dbReference type="ARBA" id="ARBA00043926"/>
    </source>
</evidence>
<evidence type="ECO:0000256" key="15">
    <source>
        <dbReference type="ARBA" id="ARBA00040569"/>
    </source>
</evidence>
<evidence type="ECO:0000256" key="8">
    <source>
        <dbReference type="ARBA" id="ARBA00022787"/>
    </source>
</evidence>
<keyword evidence="8" id="KW-1000">Mitochondrion outer membrane</keyword>
<proteinExistence type="inferred from homology"/>
<keyword evidence="12" id="KW-0496">Mitochondrion</keyword>
<evidence type="ECO:0000313" key="24">
    <source>
        <dbReference type="Proteomes" id="UP000629438"/>
    </source>
</evidence>
<evidence type="ECO:0000256" key="11">
    <source>
        <dbReference type="ARBA" id="ARBA00023098"/>
    </source>
</evidence>
<evidence type="ECO:0000256" key="12">
    <source>
        <dbReference type="ARBA" id="ARBA00023128"/>
    </source>
</evidence>
<sequence>MAEAHQAVAFQFTVTPEGLDFHLSREAVRQLYLAAVHSWKKRLVRAKVGSATCVPSPGSPGATPLTPLCPQNSFLTGVYPASPSSWMVVVLATAGSCYCQVDPSLGLIARIQHWLPHGEALTPQARTVVSTVAFSTGAWLAAVLLFRRLLRLLLSYHGWMFEPHGHMSRGTRLWVAVMKIMSLRKPLLYSFQSSLPKLPVPPVKATIARYLESVRPLLDDEQYLEMAALAREFQEKTAPRLQRYLRLKSWWTTNYVRGIWDLLAGAVGAEAAAPRHCPPFLSLFPVPIPVPSPRLLSSSLSPNPCPCPLSLSPIPMMALGVVPMCSYQSERMFNTTRIPGTETDTLVHLADSKHLAVYHKGRYYKVWLYYGGQLLAPADLELQFQRILEDPSPPQPGEERLAALTAGERVPWAEARARFFSRGPNKAALDAIERAAFFLTLDEDEHGQEPARPGCMDAYAKSLLHGRCYDRCAPRNRPGTPQPTRFMLATDKFQLGYTEGGHCKGDPKRHLAPPQRLQWDIPPEGVAAIEASLRVARALAEDVDFCCFPFSTFGKGLIKRCRTSPDAFIQIALQLAHFRDKGSFCLTYEASMTRLFREGRTETVRSCTSESTAFVRSMADPRQS</sequence>
<feature type="domain" description="Choline/carnitine acyltransferase" evidence="21">
    <location>
        <begin position="507"/>
        <end position="623"/>
    </location>
</feature>
<dbReference type="Pfam" id="PF00755">
    <property type="entry name" value="Carn_acyltransf"/>
    <property type="match status" value="3"/>
</dbReference>
<dbReference type="PANTHER" id="PTHR22589:SF69">
    <property type="entry name" value="CARNITINE O-PALMITOYLTRANSFERASE 1, MUSCLE ISOFORM"/>
    <property type="match status" value="1"/>
</dbReference>
<evidence type="ECO:0000256" key="16">
    <source>
        <dbReference type="ARBA" id="ARBA00041685"/>
    </source>
</evidence>
<comment type="catalytic activity">
    <reaction evidence="19">
        <text>(R)-carnitine + hexadecanoyl-CoA = O-hexadecanoyl-(R)-carnitine + CoA</text>
        <dbReference type="Rhea" id="RHEA:12661"/>
        <dbReference type="ChEBI" id="CHEBI:16347"/>
        <dbReference type="ChEBI" id="CHEBI:17490"/>
        <dbReference type="ChEBI" id="CHEBI:57287"/>
        <dbReference type="ChEBI" id="CHEBI:57379"/>
        <dbReference type="EC" id="2.3.1.21"/>
    </reaction>
    <physiologicalReaction direction="left-to-right" evidence="19">
        <dbReference type="Rhea" id="RHEA:12662"/>
    </physiologicalReaction>
</comment>
<dbReference type="InterPro" id="IPR023213">
    <property type="entry name" value="CAT-like_dom_sf"/>
</dbReference>
<evidence type="ECO:0000256" key="3">
    <source>
        <dbReference type="ARBA" id="ARBA00005232"/>
    </source>
</evidence>
<keyword evidence="5" id="KW-0813">Transport</keyword>
<dbReference type="SUPFAM" id="SSF52777">
    <property type="entry name" value="CoA-dependent acyltransferases"/>
    <property type="match status" value="2"/>
</dbReference>
<feature type="non-terminal residue" evidence="23">
    <location>
        <position position="1"/>
    </location>
</feature>
<evidence type="ECO:0000259" key="22">
    <source>
        <dbReference type="Pfam" id="PF16484"/>
    </source>
</evidence>
<dbReference type="EMBL" id="WAAG01003990">
    <property type="protein sequence ID" value="NWH96970.1"/>
    <property type="molecule type" value="Genomic_DNA"/>
</dbReference>
<keyword evidence="10" id="KW-1133">Transmembrane helix</keyword>
<evidence type="ECO:0000256" key="2">
    <source>
        <dbReference type="ARBA" id="ARBA00005005"/>
    </source>
</evidence>
<protein>
    <recommendedName>
        <fullName evidence="15">Carnitine O-palmitoyltransferase 1, muscle isoform</fullName>
        <ecNumber evidence="4">2.3.1.21</ecNumber>
    </recommendedName>
    <alternativeName>
        <fullName evidence="16">Carnitine O-palmitoyltransferase I, muscle isoform</fullName>
    </alternativeName>
    <alternativeName>
        <fullName evidence="17">Carnitine palmitoyltransferase 1B</fullName>
    </alternativeName>
</protein>
<keyword evidence="11" id="KW-0443">Lipid metabolism</keyword>
<dbReference type="GO" id="GO:0004095">
    <property type="term" value="F:carnitine O-palmitoyltransferase activity"/>
    <property type="evidence" value="ECO:0007669"/>
    <property type="project" value="UniProtKB-EC"/>
</dbReference>
<dbReference type="InterPro" id="IPR042231">
    <property type="entry name" value="Cho/carn_acyl_trans_2"/>
</dbReference>
<evidence type="ECO:0000256" key="20">
    <source>
        <dbReference type="ARBA" id="ARBA00048999"/>
    </source>
</evidence>
<comment type="catalytic activity">
    <reaction evidence="20">
        <text>4,8-dimethylnonanoyl-CoA + (R)-carnitine = O-4,8-dimethylnonanoyl-(R)-carnitine + CoA</text>
        <dbReference type="Rhea" id="RHEA:44860"/>
        <dbReference type="ChEBI" id="CHEBI:16347"/>
        <dbReference type="ChEBI" id="CHEBI:57287"/>
        <dbReference type="ChEBI" id="CHEBI:77061"/>
        <dbReference type="ChEBI" id="CHEBI:84654"/>
    </reaction>
</comment>
<comment type="subcellular location">
    <subcellularLocation>
        <location evidence="1">Mitochondrion outer membrane</location>
        <topology evidence="1">Multi-pass membrane protein</topology>
    </subcellularLocation>
</comment>
<evidence type="ECO:0000256" key="9">
    <source>
        <dbReference type="ARBA" id="ARBA00022832"/>
    </source>
</evidence>
<evidence type="ECO:0000256" key="13">
    <source>
        <dbReference type="ARBA" id="ARBA00023136"/>
    </source>
</evidence>
<evidence type="ECO:0000256" key="1">
    <source>
        <dbReference type="ARBA" id="ARBA00004374"/>
    </source>
</evidence>
<dbReference type="InterPro" id="IPR042572">
    <property type="entry name" value="Carn_acyl_trans_N"/>
</dbReference>
<dbReference type="InterPro" id="IPR032476">
    <property type="entry name" value="CPT_N"/>
</dbReference>
<dbReference type="GO" id="GO:0005741">
    <property type="term" value="C:mitochondrial outer membrane"/>
    <property type="evidence" value="ECO:0007669"/>
    <property type="project" value="UniProtKB-SubCell"/>
</dbReference>
<gene>
    <name evidence="23" type="primary">Cpt1b</name>
    <name evidence="23" type="ORF">TICMUR_R07002</name>
</gene>
<evidence type="ECO:0000256" key="7">
    <source>
        <dbReference type="ARBA" id="ARBA00022692"/>
    </source>
</evidence>
<keyword evidence="6 23" id="KW-0808">Transferase</keyword>
<dbReference type="Gene3D" id="6.10.250.1760">
    <property type="match status" value="1"/>
</dbReference>
<dbReference type="Gene3D" id="3.30.559.10">
    <property type="entry name" value="Chloramphenicol acetyltransferase-like domain"/>
    <property type="match status" value="1"/>
</dbReference>
<feature type="non-terminal residue" evidence="23">
    <location>
        <position position="624"/>
    </location>
</feature>
<dbReference type="AlphaFoldDB" id="A0A850YTM9"/>
<keyword evidence="7" id="KW-0812">Transmembrane</keyword>
<dbReference type="Gene3D" id="3.30.559.70">
    <property type="entry name" value="Choline/Carnitine o-acyltransferase, domain 2"/>
    <property type="match status" value="1"/>
</dbReference>
<dbReference type="PROSITE" id="PS00439">
    <property type="entry name" value="ACYLTRANSF_C_1"/>
    <property type="match status" value="1"/>
</dbReference>
<dbReference type="UniPathway" id="UPA00659"/>
<dbReference type="EC" id="2.3.1.21" evidence="4"/>
<evidence type="ECO:0000256" key="4">
    <source>
        <dbReference type="ARBA" id="ARBA00013243"/>
    </source>
</evidence>
<evidence type="ECO:0000256" key="6">
    <source>
        <dbReference type="ARBA" id="ARBA00022679"/>
    </source>
</evidence>
<accession>A0A850YTM9</accession>
<reference evidence="23" key="1">
    <citation type="submission" date="2019-09" db="EMBL/GenBank/DDBJ databases">
        <title>Bird 10,000 Genomes (B10K) Project - Family phase.</title>
        <authorList>
            <person name="Zhang G."/>
        </authorList>
    </citation>
    <scope>NUCLEOTIDE SEQUENCE</scope>
    <source>
        <strain evidence="23">B10K-DU-012-47</strain>
    </source>
</reference>
<dbReference type="PANTHER" id="PTHR22589">
    <property type="entry name" value="CARNITINE O-ACYLTRANSFERASE"/>
    <property type="match status" value="1"/>
</dbReference>
<feature type="domain" description="Choline/carnitine acyltransferase" evidence="21">
    <location>
        <begin position="321"/>
        <end position="471"/>
    </location>
</feature>
<evidence type="ECO:0000259" key="21">
    <source>
        <dbReference type="Pfam" id="PF00755"/>
    </source>
</evidence>
<evidence type="ECO:0000256" key="14">
    <source>
        <dbReference type="ARBA" id="ARBA00023315"/>
    </source>
</evidence>
<evidence type="ECO:0000256" key="19">
    <source>
        <dbReference type="ARBA" id="ARBA00048480"/>
    </source>
</evidence>
<dbReference type="GO" id="GO:0015909">
    <property type="term" value="P:long-chain fatty acid transport"/>
    <property type="evidence" value="ECO:0007669"/>
    <property type="project" value="TreeGrafter"/>
</dbReference>